<accession>A0ABU2PPT0</accession>
<sequence length="66" mass="6890">MHTRAVAHRYLTVVADQTGDALTRLTAKWASCPGRWPGTGAGVVLIEYLHSCGTFSGMSATGVPAS</sequence>
<comment type="caution">
    <text evidence="1">The sequence shown here is derived from an EMBL/GenBank/DDBJ whole genome shotgun (WGS) entry which is preliminary data.</text>
</comment>
<keyword evidence="2" id="KW-1185">Reference proteome</keyword>
<reference evidence="2" key="1">
    <citation type="submission" date="2023-07" db="EMBL/GenBank/DDBJ databases">
        <title>30 novel species of actinomycetes from the DSMZ collection.</title>
        <authorList>
            <person name="Nouioui I."/>
        </authorList>
    </citation>
    <scope>NUCLEOTIDE SEQUENCE [LARGE SCALE GENOMIC DNA]</scope>
    <source>
        <strain evidence="2">DSM 41636</strain>
    </source>
</reference>
<evidence type="ECO:0008006" key="3">
    <source>
        <dbReference type="Google" id="ProtNLM"/>
    </source>
</evidence>
<organism evidence="1 2">
    <name type="scientific">Streptomyces edwardsiae</name>
    <dbReference type="NCBI Taxonomy" id="3075527"/>
    <lineage>
        <taxon>Bacteria</taxon>
        <taxon>Bacillati</taxon>
        <taxon>Actinomycetota</taxon>
        <taxon>Actinomycetes</taxon>
        <taxon>Kitasatosporales</taxon>
        <taxon>Streptomycetaceae</taxon>
        <taxon>Streptomyces</taxon>
    </lineage>
</organism>
<name>A0ABU2PPT0_9ACTN</name>
<protein>
    <recommendedName>
        <fullName evidence="3">Transposase</fullName>
    </recommendedName>
</protein>
<dbReference type="EMBL" id="JAVRFA010000002">
    <property type="protein sequence ID" value="MDT0393738.1"/>
    <property type="molecule type" value="Genomic_DNA"/>
</dbReference>
<evidence type="ECO:0000313" key="2">
    <source>
        <dbReference type="Proteomes" id="UP001183881"/>
    </source>
</evidence>
<dbReference type="Proteomes" id="UP001183881">
    <property type="component" value="Unassembled WGS sequence"/>
</dbReference>
<proteinExistence type="predicted"/>
<gene>
    <name evidence="1" type="ORF">RM705_03305</name>
</gene>
<dbReference type="RefSeq" id="WP_311641222.1">
    <property type="nucleotide sequence ID" value="NZ_JAVRFA010000002.1"/>
</dbReference>
<evidence type="ECO:0000313" key="1">
    <source>
        <dbReference type="EMBL" id="MDT0393738.1"/>
    </source>
</evidence>